<sequence>KSADMTSNDEDIKSVRNQQLQGLIQITGAIKEEDNCGVRWRRVREGEGGELWC</sequence>
<accession>A0A392ULC0</accession>
<reference evidence="1 2" key="1">
    <citation type="journal article" date="2018" name="Front. Plant Sci.">
        <title>Red Clover (Trifolium pratense) and Zigzag Clover (T. medium) - A Picture of Genomic Similarities and Differences.</title>
        <authorList>
            <person name="Dluhosova J."/>
            <person name="Istvanek J."/>
            <person name="Nedelnik J."/>
            <person name="Repkova J."/>
        </authorList>
    </citation>
    <scope>NUCLEOTIDE SEQUENCE [LARGE SCALE GENOMIC DNA]</scope>
    <source>
        <strain evidence="2">cv. 10/8</strain>
        <tissue evidence="1">Leaf</tissue>
    </source>
</reference>
<evidence type="ECO:0000313" key="2">
    <source>
        <dbReference type="Proteomes" id="UP000265520"/>
    </source>
</evidence>
<name>A0A392ULC0_9FABA</name>
<feature type="non-terminal residue" evidence="1">
    <location>
        <position position="1"/>
    </location>
</feature>
<protein>
    <submittedName>
        <fullName evidence="1">Uncharacterized protein</fullName>
    </submittedName>
</protein>
<dbReference type="AlphaFoldDB" id="A0A392ULC0"/>
<evidence type="ECO:0000313" key="1">
    <source>
        <dbReference type="EMBL" id="MCI74272.1"/>
    </source>
</evidence>
<dbReference type="Proteomes" id="UP000265520">
    <property type="component" value="Unassembled WGS sequence"/>
</dbReference>
<keyword evidence="2" id="KW-1185">Reference proteome</keyword>
<proteinExistence type="predicted"/>
<comment type="caution">
    <text evidence="1">The sequence shown here is derived from an EMBL/GenBank/DDBJ whole genome shotgun (WGS) entry which is preliminary data.</text>
</comment>
<dbReference type="EMBL" id="LXQA010857017">
    <property type="protein sequence ID" value="MCI74272.1"/>
    <property type="molecule type" value="Genomic_DNA"/>
</dbReference>
<organism evidence="1 2">
    <name type="scientific">Trifolium medium</name>
    <dbReference type="NCBI Taxonomy" id="97028"/>
    <lineage>
        <taxon>Eukaryota</taxon>
        <taxon>Viridiplantae</taxon>
        <taxon>Streptophyta</taxon>
        <taxon>Embryophyta</taxon>
        <taxon>Tracheophyta</taxon>
        <taxon>Spermatophyta</taxon>
        <taxon>Magnoliopsida</taxon>
        <taxon>eudicotyledons</taxon>
        <taxon>Gunneridae</taxon>
        <taxon>Pentapetalae</taxon>
        <taxon>rosids</taxon>
        <taxon>fabids</taxon>
        <taxon>Fabales</taxon>
        <taxon>Fabaceae</taxon>
        <taxon>Papilionoideae</taxon>
        <taxon>50 kb inversion clade</taxon>
        <taxon>NPAAA clade</taxon>
        <taxon>Hologalegina</taxon>
        <taxon>IRL clade</taxon>
        <taxon>Trifolieae</taxon>
        <taxon>Trifolium</taxon>
    </lineage>
</organism>